<accession>A0ABS2YA36</accession>
<dbReference type="EMBL" id="JAAWVQ010123107">
    <property type="protein sequence ID" value="MBN3283056.1"/>
    <property type="molecule type" value="Genomic_DNA"/>
</dbReference>
<dbReference type="Gene3D" id="3.30.780.10">
    <property type="entry name" value="SUI1-like domain"/>
    <property type="match status" value="1"/>
</dbReference>
<evidence type="ECO:0000313" key="4">
    <source>
        <dbReference type="Proteomes" id="UP001166093"/>
    </source>
</evidence>
<dbReference type="PROSITE" id="PS50296">
    <property type="entry name" value="SUI1"/>
    <property type="match status" value="1"/>
</dbReference>
<reference evidence="3" key="1">
    <citation type="journal article" date="2021" name="Cell">
        <title>Tracing the genetic footprints of vertebrate landing in non-teleost ray-finned fishes.</title>
        <authorList>
            <person name="Bi X."/>
            <person name="Wang K."/>
            <person name="Yang L."/>
            <person name="Pan H."/>
            <person name="Jiang H."/>
            <person name="Wei Q."/>
            <person name="Fang M."/>
            <person name="Yu H."/>
            <person name="Zhu C."/>
            <person name="Cai Y."/>
            <person name="He Y."/>
            <person name="Gan X."/>
            <person name="Zeng H."/>
            <person name="Yu D."/>
            <person name="Zhu Y."/>
            <person name="Jiang H."/>
            <person name="Qiu Q."/>
            <person name="Yang H."/>
            <person name="Zhang Y.E."/>
            <person name="Wang W."/>
            <person name="Zhu M."/>
            <person name="He S."/>
            <person name="Zhang G."/>
        </authorList>
    </citation>
    <scope>NUCLEOTIDE SEQUENCE</scope>
    <source>
        <strain evidence="3">Pddl_001</strain>
    </source>
</reference>
<feature type="non-terminal residue" evidence="3">
    <location>
        <position position="1"/>
    </location>
</feature>
<dbReference type="InterPro" id="IPR036877">
    <property type="entry name" value="SUI1_dom_sf"/>
</dbReference>
<evidence type="ECO:0000259" key="2">
    <source>
        <dbReference type="PROSITE" id="PS50296"/>
    </source>
</evidence>
<dbReference type="SUPFAM" id="SSF55159">
    <property type="entry name" value="eIF1-like"/>
    <property type="match status" value="1"/>
</dbReference>
<dbReference type="InterPro" id="IPR001950">
    <property type="entry name" value="SUI1"/>
</dbReference>
<evidence type="ECO:0000256" key="1">
    <source>
        <dbReference type="ARBA" id="ARBA00022540"/>
    </source>
</evidence>
<dbReference type="Proteomes" id="UP001166093">
    <property type="component" value="Unassembled WGS sequence"/>
</dbReference>
<keyword evidence="4" id="KW-1185">Reference proteome</keyword>
<gene>
    <name evidence="3" type="primary">Eif1b</name>
    <name evidence="3" type="ORF">GTO93_0007255</name>
</gene>
<feature type="non-terminal residue" evidence="3">
    <location>
        <position position="191"/>
    </location>
</feature>
<keyword evidence="1" id="KW-0648">Protein biosynthesis</keyword>
<sequence>MVSSQPEASGTNPLERRDSGWAVLIGFIWRVARLRNPFADATKGDDLLPAGTEDYIHIRIQQRNGRKTLTTVQGIAEEYDKKKLVKAFKKANMSCVKVCVLLTVLALAVCVARPLSESRSEVGSALAQRERQREKAQAARIIRRDWMGSLTAGQRQFMSKYIPQVLAGLLGKPEVPSKRIHLFQKDQDFDM</sequence>
<organism evidence="3 4">
    <name type="scientific">Polyodon spathula</name>
    <name type="common">North American paddlefish</name>
    <name type="synonym">Squalus spathula</name>
    <dbReference type="NCBI Taxonomy" id="7913"/>
    <lineage>
        <taxon>Eukaryota</taxon>
        <taxon>Metazoa</taxon>
        <taxon>Chordata</taxon>
        <taxon>Craniata</taxon>
        <taxon>Vertebrata</taxon>
        <taxon>Euteleostomi</taxon>
        <taxon>Actinopterygii</taxon>
        <taxon>Chondrostei</taxon>
        <taxon>Acipenseriformes</taxon>
        <taxon>Polyodontidae</taxon>
        <taxon>Polyodon</taxon>
    </lineage>
</organism>
<name>A0ABS2YA36_POLSP</name>
<dbReference type="Pfam" id="PF01253">
    <property type="entry name" value="SUI1"/>
    <property type="match status" value="1"/>
</dbReference>
<proteinExistence type="predicted"/>
<evidence type="ECO:0000313" key="3">
    <source>
        <dbReference type="EMBL" id="MBN3283056.1"/>
    </source>
</evidence>
<dbReference type="PANTHER" id="PTHR10388">
    <property type="entry name" value="EUKARYOTIC TRANSLATION INITIATION FACTOR SUI1"/>
    <property type="match status" value="1"/>
</dbReference>
<feature type="domain" description="SUI1" evidence="2">
    <location>
        <begin position="56"/>
        <end position="90"/>
    </location>
</feature>
<comment type="caution">
    <text evidence="3">The sequence shown here is derived from an EMBL/GenBank/DDBJ whole genome shotgun (WGS) entry which is preliminary data.</text>
</comment>
<keyword evidence="1" id="KW-0396">Initiation factor</keyword>
<protein>
    <submittedName>
        <fullName evidence="3">EIF1B factor</fullName>
    </submittedName>
</protein>